<comment type="caution">
    <text evidence="1">The sequence shown here is derived from an EMBL/GenBank/DDBJ whole genome shotgun (WGS) entry which is preliminary data.</text>
</comment>
<dbReference type="EMBL" id="JACJQB010000011">
    <property type="protein sequence ID" value="MBD2188102.1"/>
    <property type="molecule type" value="Genomic_DNA"/>
</dbReference>
<evidence type="ECO:0000313" key="2">
    <source>
        <dbReference type="Proteomes" id="UP000642094"/>
    </source>
</evidence>
<organism evidence="1 2">
    <name type="scientific">Pseudanabaena mucicola FACHB-723</name>
    <dbReference type="NCBI Taxonomy" id="2692860"/>
    <lineage>
        <taxon>Bacteria</taxon>
        <taxon>Bacillati</taxon>
        <taxon>Cyanobacteriota</taxon>
        <taxon>Cyanophyceae</taxon>
        <taxon>Pseudanabaenales</taxon>
        <taxon>Pseudanabaenaceae</taxon>
        <taxon>Pseudanabaena</taxon>
    </lineage>
</organism>
<accession>A0ABR7ZWA2</accession>
<name>A0ABR7ZWA2_9CYAN</name>
<reference evidence="1 2" key="1">
    <citation type="journal article" date="2020" name="ISME J.">
        <title>Comparative genomics reveals insights into cyanobacterial evolution and habitat adaptation.</title>
        <authorList>
            <person name="Chen M.Y."/>
            <person name="Teng W.K."/>
            <person name="Zhao L."/>
            <person name="Hu C.X."/>
            <person name="Zhou Y.K."/>
            <person name="Han B.P."/>
            <person name="Song L.R."/>
            <person name="Shu W.S."/>
        </authorList>
    </citation>
    <scope>NUCLEOTIDE SEQUENCE [LARGE SCALE GENOMIC DNA]</scope>
    <source>
        <strain evidence="1 2">FACHB-723</strain>
    </source>
</reference>
<evidence type="ECO:0000313" key="1">
    <source>
        <dbReference type="EMBL" id="MBD2188102.1"/>
    </source>
</evidence>
<protein>
    <recommendedName>
        <fullName evidence="3">30S ribosomal protein S18</fullName>
    </recommendedName>
</protein>
<keyword evidence="2" id="KW-1185">Reference proteome</keyword>
<proteinExistence type="predicted"/>
<evidence type="ECO:0008006" key="3">
    <source>
        <dbReference type="Google" id="ProtNLM"/>
    </source>
</evidence>
<dbReference type="Proteomes" id="UP000642094">
    <property type="component" value="Unassembled WGS sequence"/>
</dbReference>
<sequence length="48" mass="5478">MTKYISPLKDLGIHCDRNIYLKKLCLGHKTRRRVAALCAATRFLGFAI</sequence>
<gene>
    <name evidence="1" type="ORF">H6F41_08090</name>
</gene>